<reference evidence="1 2" key="1">
    <citation type="submission" date="2017-05" db="EMBL/GenBank/DDBJ databases">
        <authorList>
            <person name="Song R."/>
            <person name="Chenine A.L."/>
            <person name="Ruprecht R.M."/>
        </authorList>
    </citation>
    <scope>NUCLEOTIDE SEQUENCE [LARGE SCALE GENOMIC DNA]</scope>
    <source>
        <strain evidence="1 2">CECT 8489</strain>
    </source>
</reference>
<sequence length="69" mass="7485">MSALGSKRTFAAACTNDRFGANRSSWHRRMLRHSSSLDARANKPASRLACTVSCDLPPCTHLGWLGPAL</sequence>
<organism evidence="1 2">
    <name type="scientific">Boseongicola aestuarii</name>
    <dbReference type="NCBI Taxonomy" id="1470561"/>
    <lineage>
        <taxon>Bacteria</taxon>
        <taxon>Pseudomonadati</taxon>
        <taxon>Pseudomonadota</taxon>
        <taxon>Alphaproteobacteria</taxon>
        <taxon>Rhodobacterales</taxon>
        <taxon>Paracoccaceae</taxon>
        <taxon>Boseongicola</taxon>
    </lineage>
</organism>
<proteinExistence type="predicted"/>
<gene>
    <name evidence="1" type="ORF">BOA8489_01472</name>
</gene>
<evidence type="ECO:0000313" key="1">
    <source>
        <dbReference type="EMBL" id="SMX23366.1"/>
    </source>
</evidence>
<dbReference type="AlphaFoldDB" id="A0A238IY98"/>
<name>A0A238IY98_9RHOB</name>
<accession>A0A238IY98</accession>
<evidence type="ECO:0000313" key="2">
    <source>
        <dbReference type="Proteomes" id="UP000201838"/>
    </source>
</evidence>
<keyword evidence="2" id="KW-1185">Reference proteome</keyword>
<dbReference type="Proteomes" id="UP000201838">
    <property type="component" value="Unassembled WGS sequence"/>
</dbReference>
<protein>
    <submittedName>
        <fullName evidence="1">Uncharacterized protein</fullName>
    </submittedName>
</protein>
<dbReference type="EMBL" id="FXXQ01000004">
    <property type="protein sequence ID" value="SMX23366.1"/>
    <property type="molecule type" value="Genomic_DNA"/>
</dbReference>